<feature type="repeat" description="ANK" evidence="3">
    <location>
        <begin position="118"/>
        <end position="150"/>
    </location>
</feature>
<evidence type="ECO:0000313" key="5">
    <source>
        <dbReference type="EMBL" id="MXN63598.1"/>
    </source>
</evidence>
<dbReference type="AlphaFoldDB" id="A0A7X3S605"/>
<dbReference type="PRINTS" id="PR01415">
    <property type="entry name" value="ANKYRIN"/>
</dbReference>
<dbReference type="Gene3D" id="1.25.40.20">
    <property type="entry name" value="Ankyrin repeat-containing domain"/>
    <property type="match status" value="2"/>
</dbReference>
<sequence length="197" mass="20784">MKMLLASLTALLLGATFAVADPLHDAAGAGDVEKARQLIAEGAELSAPDDAGEPPLLIAALAGHEDIVALLVEQGADTNVRNKGGLTALHAAAYGGHLAIVRRLMESGADVNQADNFYKMTPLHAAAEEGHTDIVAFLIDRKADIEAGERNGYTPLTQAGWREHWEAAGLLMNAGAQCQPADVVGDWLFTECSKRHQ</sequence>
<protein>
    <submittedName>
        <fullName evidence="5">Ankyrin repeat domain-containing protein</fullName>
    </submittedName>
</protein>
<evidence type="ECO:0000256" key="4">
    <source>
        <dbReference type="SAM" id="SignalP"/>
    </source>
</evidence>
<dbReference type="Pfam" id="PF12796">
    <property type="entry name" value="Ank_2"/>
    <property type="match status" value="2"/>
</dbReference>
<gene>
    <name evidence="5" type="ORF">GR183_01670</name>
</gene>
<feature type="repeat" description="ANK" evidence="3">
    <location>
        <begin position="84"/>
        <end position="116"/>
    </location>
</feature>
<keyword evidence="6" id="KW-1185">Reference proteome</keyword>
<feature type="signal peptide" evidence="4">
    <location>
        <begin position="1"/>
        <end position="20"/>
    </location>
</feature>
<dbReference type="PROSITE" id="PS50088">
    <property type="entry name" value="ANK_REPEAT"/>
    <property type="match status" value="4"/>
</dbReference>
<dbReference type="Proteomes" id="UP000433101">
    <property type="component" value="Unassembled WGS sequence"/>
</dbReference>
<feature type="chain" id="PRO_5030743641" evidence="4">
    <location>
        <begin position="21"/>
        <end position="197"/>
    </location>
</feature>
<keyword evidence="4" id="KW-0732">Signal</keyword>
<dbReference type="PANTHER" id="PTHR24171:SF9">
    <property type="entry name" value="ANKYRIN REPEAT DOMAIN-CONTAINING PROTEIN 39"/>
    <property type="match status" value="1"/>
</dbReference>
<accession>A0A7X3S605</accession>
<dbReference type="EMBL" id="WUMV01000001">
    <property type="protein sequence ID" value="MXN63598.1"/>
    <property type="molecule type" value="Genomic_DNA"/>
</dbReference>
<organism evidence="5 6">
    <name type="scientific">Stappia sediminis</name>
    <dbReference type="NCBI Taxonomy" id="2692190"/>
    <lineage>
        <taxon>Bacteria</taxon>
        <taxon>Pseudomonadati</taxon>
        <taxon>Pseudomonadota</taxon>
        <taxon>Alphaproteobacteria</taxon>
        <taxon>Hyphomicrobiales</taxon>
        <taxon>Stappiaceae</taxon>
        <taxon>Stappia</taxon>
    </lineage>
</organism>
<evidence type="ECO:0000313" key="6">
    <source>
        <dbReference type="Proteomes" id="UP000433101"/>
    </source>
</evidence>
<name>A0A7X3S605_9HYPH</name>
<feature type="repeat" description="ANK" evidence="3">
    <location>
        <begin position="51"/>
        <end position="83"/>
    </location>
</feature>
<dbReference type="PANTHER" id="PTHR24171">
    <property type="entry name" value="ANKYRIN REPEAT DOMAIN-CONTAINING PROTEIN 39-RELATED"/>
    <property type="match status" value="1"/>
</dbReference>
<reference evidence="5 6" key="1">
    <citation type="submission" date="2019-12" db="EMBL/GenBank/DDBJ databases">
        <authorList>
            <person name="Li M."/>
        </authorList>
    </citation>
    <scope>NUCLEOTIDE SEQUENCE [LARGE SCALE GENOMIC DNA]</scope>
    <source>
        <strain evidence="5 6">GBMRC 2046</strain>
    </source>
</reference>
<dbReference type="SMART" id="SM00248">
    <property type="entry name" value="ANK"/>
    <property type="match status" value="5"/>
</dbReference>
<dbReference type="InterPro" id="IPR036770">
    <property type="entry name" value="Ankyrin_rpt-contain_sf"/>
</dbReference>
<dbReference type="SUPFAM" id="SSF48403">
    <property type="entry name" value="Ankyrin repeat"/>
    <property type="match status" value="1"/>
</dbReference>
<keyword evidence="2 3" id="KW-0040">ANK repeat</keyword>
<evidence type="ECO:0000256" key="3">
    <source>
        <dbReference type="PROSITE-ProRule" id="PRU00023"/>
    </source>
</evidence>
<feature type="repeat" description="ANK" evidence="3">
    <location>
        <begin position="22"/>
        <end position="50"/>
    </location>
</feature>
<dbReference type="PROSITE" id="PS50297">
    <property type="entry name" value="ANK_REP_REGION"/>
    <property type="match status" value="3"/>
</dbReference>
<proteinExistence type="predicted"/>
<dbReference type="InterPro" id="IPR002110">
    <property type="entry name" value="Ankyrin_rpt"/>
</dbReference>
<comment type="caution">
    <text evidence="5">The sequence shown here is derived from an EMBL/GenBank/DDBJ whole genome shotgun (WGS) entry which is preliminary data.</text>
</comment>
<evidence type="ECO:0000256" key="1">
    <source>
        <dbReference type="ARBA" id="ARBA00022737"/>
    </source>
</evidence>
<dbReference type="RefSeq" id="WP_160773840.1">
    <property type="nucleotide sequence ID" value="NZ_WUMV01000001.1"/>
</dbReference>
<keyword evidence="1" id="KW-0677">Repeat</keyword>
<evidence type="ECO:0000256" key="2">
    <source>
        <dbReference type="ARBA" id="ARBA00023043"/>
    </source>
</evidence>